<dbReference type="InterPro" id="IPR015943">
    <property type="entry name" value="WD40/YVTN_repeat-like_dom_sf"/>
</dbReference>
<dbReference type="SUPFAM" id="SSF50969">
    <property type="entry name" value="YVTN repeat-like/Quinoprotein amine dehydrogenase"/>
    <property type="match status" value="1"/>
</dbReference>
<dbReference type="InterPro" id="IPR011659">
    <property type="entry name" value="WD40"/>
</dbReference>
<keyword evidence="4" id="KW-1185">Reference proteome</keyword>
<dbReference type="SMART" id="SM00320">
    <property type="entry name" value="WD40"/>
    <property type="match status" value="3"/>
</dbReference>
<dbReference type="Proteomes" id="UP000249789">
    <property type="component" value="Unassembled WGS sequence"/>
</dbReference>
<dbReference type="PANTHER" id="PTHR10039">
    <property type="entry name" value="AMELOGENIN"/>
    <property type="match status" value="1"/>
</dbReference>
<dbReference type="EMBL" id="KZ824626">
    <property type="protein sequence ID" value="RAK81187.1"/>
    <property type="molecule type" value="Genomic_DNA"/>
</dbReference>
<dbReference type="AlphaFoldDB" id="A0A8G1RW69"/>
<dbReference type="GeneID" id="63865637"/>
<dbReference type="InterPro" id="IPR001680">
    <property type="entry name" value="WD40_rpt"/>
</dbReference>
<evidence type="ECO:0000256" key="1">
    <source>
        <dbReference type="ARBA" id="ARBA00022737"/>
    </source>
</evidence>
<dbReference type="InterPro" id="IPR056884">
    <property type="entry name" value="NPHP3-like_N"/>
</dbReference>
<evidence type="ECO:0000313" key="4">
    <source>
        <dbReference type="Proteomes" id="UP000249789"/>
    </source>
</evidence>
<dbReference type="Pfam" id="PF00400">
    <property type="entry name" value="WD40"/>
    <property type="match status" value="1"/>
</dbReference>
<proteinExistence type="predicted"/>
<dbReference type="OrthoDB" id="674604at2759"/>
<organism evidence="3 4">
    <name type="scientific">Aspergillus fijiensis CBS 313.89</name>
    <dbReference type="NCBI Taxonomy" id="1448319"/>
    <lineage>
        <taxon>Eukaryota</taxon>
        <taxon>Fungi</taxon>
        <taxon>Dikarya</taxon>
        <taxon>Ascomycota</taxon>
        <taxon>Pezizomycotina</taxon>
        <taxon>Eurotiomycetes</taxon>
        <taxon>Eurotiomycetidae</taxon>
        <taxon>Eurotiales</taxon>
        <taxon>Aspergillaceae</taxon>
        <taxon>Aspergillus</taxon>
    </lineage>
</organism>
<accession>A0A8G1RW69</accession>
<sequence>MAGTGKSTIARTVASSCDRRKRLVDQRELPSSICLGATFFFHRTKQGRNYADCFLSTLAWQLVQSLPDLATLVCDAIEANPNIASDRLGTQWNTLILSPLKKFGKRILPNVTFLLVIDALDECLPETPDTPDKPGQDIDNTDIQTILELLKQVQELQGSHVQVRIFLTSRPTEEINFRFGQMSPHDHQDETLLKIPIRTADDSREDDITLFFDHRLKGIYDQRRQHSKTKKMNFKWDERRSSKETIQKLVFQSNGLFIFAATACRLIAQRGTDLGDRLEIVLGGGGDEIDHRSPQGTLDAFYIDILKVEIWRDATKAEQRKRASQFQRIIGTIIILSESLSIQGLAGLISYQPEEMEYDIQQMLQRMLSVMTCSDDDGSIELLHLSFRAFLVSKERARDFWIDEKELHREVFERCLEVMSQTLEKDVCRLGRVNTRLEDVEPSHIKQYLPKHTKYACSYWAYHFQNSNAVLSDGGKLHGFFRKHFTHWNEAMAVMKKTSSAILAPKGLLTYTALHPKQCSELSLFINDAWRLLVNSKSIIGEAPLQLYASSLLFAPRSSVVLKPGKERADEIDPLFSLGQMLLATTASRWGGDAIELWDTETWTRVQTFRLNKRDVWSMDFSPDSKLFAYSGEFEAIEVWHLEAGTPRSLGLWQSDCEDETQYYGHRDVEVRFSPDGKKLVGVSAGGRAQIWDPHTDAFDNLIWNVNTGKAVKKVEGYKTAFSPTGTMVAIVSGESIQLWCTHLWEKMGERKGNELGLVDVDTDLELWARDSIAEAGQELIMIPRSNVPDDVFFPDPSVAGFTVTLIYDTGPNATIKFDDSKNRTIRDS</sequence>
<evidence type="ECO:0000259" key="2">
    <source>
        <dbReference type="Pfam" id="PF24883"/>
    </source>
</evidence>
<dbReference type="InterPro" id="IPR011044">
    <property type="entry name" value="Quino_amine_DH_bsu"/>
</dbReference>
<protein>
    <recommendedName>
        <fullName evidence="2">Nephrocystin 3-like N-terminal domain-containing protein</fullName>
    </recommendedName>
</protein>
<feature type="domain" description="Nephrocystin 3-like N-terminal" evidence="2">
    <location>
        <begin position="2"/>
        <end position="170"/>
    </location>
</feature>
<dbReference type="Pfam" id="PF24883">
    <property type="entry name" value="NPHP3_N"/>
    <property type="match status" value="1"/>
</dbReference>
<dbReference type="PANTHER" id="PTHR10039:SF14">
    <property type="entry name" value="NACHT DOMAIN-CONTAINING PROTEIN"/>
    <property type="match status" value="1"/>
</dbReference>
<gene>
    <name evidence="3" type="ORF">BO72DRAFT_492608</name>
</gene>
<dbReference type="RefSeq" id="XP_040805197.1">
    <property type="nucleotide sequence ID" value="XM_040948304.1"/>
</dbReference>
<name>A0A8G1RW69_9EURO</name>
<dbReference type="Gene3D" id="2.130.10.10">
    <property type="entry name" value="YVTN repeat-like/Quinoprotein amine dehydrogenase"/>
    <property type="match status" value="1"/>
</dbReference>
<dbReference type="Pfam" id="PF07676">
    <property type="entry name" value="PD40"/>
    <property type="match status" value="1"/>
</dbReference>
<keyword evidence="1" id="KW-0677">Repeat</keyword>
<dbReference type="VEuPathDB" id="FungiDB:BO72DRAFT_492608"/>
<reference evidence="3 4" key="1">
    <citation type="submission" date="2018-02" db="EMBL/GenBank/DDBJ databases">
        <title>The genomes of Aspergillus section Nigri reveals drivers in fungal speciation.</title>
        <authorList>
            <consortium name="DOE Joint Genome Institute"/>
            <person name="Vesth T.C."/>
            <person name="Nybo J."/>
            <person name="Theobald S."/>
            <person name="Brandl J."/>
            <person name="Frisvad J.C."/>
            <person name="Nielsen K.F."/>
            <person name="Lyhne E.K."/>
            <person name="Kogle M.E."/>
            <person name="Kuo A."/>
            <person name="Riley R."/>
            <person name="Clum A."/>
            <person name="Nolan M."/>
            <person name="Lipzen A."/>
            <person name="Salamov A."/>
            <person name="Henrissat B."/>
            <person name="Wiebenga A."/>
            <person name="De vries R.P."/>
            <person name="Grigoriev I.V."/>
            <person name="Mortensen U.H."/>
            <person name="Andersen M.R."/>
            <person name="Baker S.E."/>
        </authorList>
    </citation>
    <scope>NUCLEOTIDE SEQUENCE [LARGE SCALE GENOMIC DNA]</scope>
    <source>
        <strain evidence="3 4">CBS 313.89</strain>
    </source>
</reference>
<evidence type="ECO:0000313" key="3">
    <source>
        <dbReference type="EMBL" id="RAK81187.1"/>
    </source>
</evidence>